<keyword evidence="2" id="KW-0677">Repeat</keyword>
<dbReference type="PANTHER" id="PTHR48056">
    <property type="entry name" value="LRR RECEPTOR-LIKE SERINE/THREONINE-PROTEIN KINASE-RELATED"/>
    <property type="match status" value="1"/>
</dbReference>
<dbReference type="InterPro" id="IPR001611">
    <property type="entry name" value="Leu-rich_rpt"/>
</dbReference>
<organism evidence="6 7">
    <name type="scientific">Seminavis robusta</name>
    <dbReference type="NCBI Taxonomy" id="568900"/>
    <lineage>
        <taxon>Eukaryota</taxon>
        <taxon>Sar</taxon>
        <taxon>Stramenopiles</taxon>
        <taxon>Ochrophyta</taxon>
        <taxon>Bacillariophyta</taxon>
        <taxon>Bacillariophyceae</taxon>
        <taxon>Bacillariophycidae</taxon>
        <taxon>Naviculales</taxon>
        <taxon>Naviculaceae</taxon>
        <taxon>Seminavis</taxon>
    </lineage>
</organism>
<comment type="caution">
    <text evidence="6">The sequence shown here is derived from an EMBL/GenBank/DDBJ whole genome shotgun (WGS) entry which is preliminary data.</text>
</comment>
<dbReference type="Proteomes" id="UP001153069">
    <property type="component" value="Unassembled WGS sequence"/>
</dbReference>
<dbReference type="Gene3D" id="3.80.10.10">
    <property type="entry name" value="Ribonuclease Inhibitor"/>
    <property type="match status" value="2"/>
</dbReference>
<keyword evidence="1" id="KW-0433">Leucine-rich repeat</keyword>
<dbReference type="OrthoDB" id="1053178at2759"/>
<evidence type="ECO:0000256" key="2">
    <source>
        <dbReference type="ARBA" id="ARBA00022737"/>
    </source>
</evidence>
<evidence type="ECO:0000256" key="4">
    <source>
        <dbReference type="ARBA" id="ARBA00022840"/>
    </source>
</evidence>
<evidence type="ECO:0000256" key="1">
    <source>
        <dbReference type="ARBA" id="ARBA00022614"/>
    </source>
</evidence>
<dbReference type="InterPro" id="IPR032675">
    <property type="entry name" value="LRR_dom_sf"/>
</dbReference>
<accession>A0A9N8EVA2</accession>
<dbReference type="Pfam" id="PF00560">
    <property type="entry name" value="LRR_1"/>
    <property type="match status" value="1"/>
</dbReference>
<dbReference type="Pfam" id="PF13855">
    <property type="entry name" value="LRR_8"/>
    <property type="match status" value="1"/>
</dbReference>
<reference evidence="6" key="1">
    <citation type="submission" date="2020-06" db="EMBL/GenBank/DDBJ databases">
        <authorList>
            <consortium name="Plant Systems Biology data submission"/>
        </authorList>
    </citation>
    <scope>NUCLEOTIDE SEQUENCE</scope>
    <source>
        <strain evidence="6">D6</strain>
    </source>
</reference>
<dbReference type="GO" id="GO:0005524">
    <property type="term" value="F:ATP binding"/>
    <property type="evidence" value="ECO:0007669"/>
    <property type="project" value="UniProtKB-KW"/>
</dbReference>
<keyword evidence="4" id="KW-0067">ATP-binding</keyword>
<keyword evidence="5" id="KW-0732">Signal</keyword>
<dbReference type="EMBL" id="CAICTM010001714">
    <property type="protein sequence ID" value="CAB9525719.1"/>
    <property type="molecule type" value="Genomic_DNA"/>
</dbReference>
<protein>
    <submittedName>
        <fullName evidence="6">Leucine Rich Repeat</fullName>
    </submittedName>
</protein>
<dbReference type="AlphaFoldDB" id="A0A9N8EVA2"/>
<evidence type="ECO:0000313" key="7">
    <source>
        <dbReference type="Proteomes" id="UP001153069"/>
    </source>
</evidence>
<keyword evidence="3" id="KW-0547">Nucleotide-binding</keyword>
<gene>
    <name evidence="6" type="ORF">SEMRO_1716_G293210.1</name>
</gene>
<evidence type="ECO:0000256" key="3">
    <source>
        <dbReference type="ARBA" id="ARBA00022741"/>
    </source>
</evidence>
<dbReference type="SUPFAM" id="SSF52058">
    <property type="entry name" value="L domain-like"/>
    <property type="match status" value="1"/>
</dbReference>
<feature type="signal peptide" evidence="5">
    <location>
        <begin position="1"/>
        <end position="16"/>
    </location>
</feature>
<feature type="chain" id="PRO_5040238943" evidence="5">
    <location>
        <begin position="17"/>
        <end position="506"/>
    </location>
</feature>
<sequence length="506" mass="55651">MVTLLIILAVSNGGHTSSNSSQPAVIEMSPSTPRLATMPTMAPTTFLESLNLPDYTLSTMERAQSPQSKAYQWLIQNVNNKTSILQDLPLWRLTQRFALATFYYSTRGDHWVNHRGWLDWETNECDWEQLYVFLSSAPERICNEKGEVTSLSFEMTNNLEGTIPLEVFLLGNSLESFSLFRQMEVTGRIPTEVGLLTKLTRLLLSGTNIVGSFPTELGLLQSLDSLQISDTHLSGRMPSQIGLVSNLSELTLQRLDLTGSVPGEVYQLPGLMALTILECGGLDTETLLQEAISNSLPLHFLMLSSRRAGTVMSFPSKIGTLRDLGFLILNDWKVDGTLPKELGFLSELRSLDLHGNSISGTMPLAIFELTNLLELNLGFNQLQGTLPPDHFSILTNLQALLINDNLISGTVPTEVGELSGLRKLEFQNTNLSGTLPTEILMLEKLTSLVLKNTSLSGSIPEELCNKLTQQEMKCYGNLCKDLLVKSSTTVCHGTSLCGCDCGPCQN</sequence>
<name>A0A9N8EVA2_9STRA</name>
<proteinExistence type="predicted"/>
<evidence type="ECO:0000256" key="5">
    <source>
        <dbReference type="SAM" id="SignalP"/>
    </source>
</evidence>
<dbReference type="PANTHER" id="PTHR48056:SF81">
    <property type="entry name" value="RECEPTOR PROTEIN-TYROSINE KINASE CEPR1"/>
    <property type="match status" value="1"/>
</dbReference>
<keyword evidence="7" id="KW-1185">Reference proteome</keyword>
<dbReference type="InterPro" id="IPR050647">
    <property type="entry name" value="Plant_LRR-RLKs"/>
</dbReference>
<evidence type="ECO:0000313" key="6">
    <source>
        <dbReference type="EMBL" id="CAB9525719.1"/>
    </source>
</evidence>